<evidence type="ECO:0008006" key="4">
    <source>
        <dbReference type="Google" id="ProtNLM"/>
    </source>
</evidence>
<dbReference type="EMBL" id="BNAH01000028">
    <property type="protein sequence ID" value="GHF03074.1"/>
    <property type="molecule type" value="Genomic_DNA"/>
</dbReference>
<keyword evidence="1" id="KW-1133">Transmembrane helix</keyword>
<evidence type="ECO:0000313" key="2">
    <source>
        <dbReference type="EMBL" id="GHF03074.1"/>
    </source>
</evidence>
<evidence type="ECO:0000256" key="1">
    <source>
        <dbReference type="SAM" id="Phobius"/>
    </source>
</evidence>
<evidence type="ECO:0000313" key="3">
    <source>
        <dbReference type="Proteomes" id="UP000626370"/>
    </source>
</evidence>
<keyword evidence="1" id="KW-0812">Transmembrane</keyword>
<accession>A0ABQ3J6M6</accession>
<reference evidence="3" key="1">
    <citation type="journal article" date="2019" name="Int. J. Syst. Evol. Microbiol.">
        <title>The Global Catalogue of Microorganisms (GCM) 10K type strain sequencing project: providing services to taxonomists for standard genome sequencing and annotation.</title>
        <authorList>
            <consortium name="The Broad Institute Genomics Platform"/>
            <consortium name="The Broad Institute Genome Sequencing Center for Infectious Disease"/>
            <person name="Wu L."/>
            <person name="Ma J."/>
        </authorList>
    </citation>
    <scope>NUCLEOTIDE SEQUENCE [LARGE SCALE GENOMIC DNA]</scope>
    <source>
        <strain evidence="3">CGMCC 1.15922</strain>
    </source>
</reference>
<keyword evidence="3" id="KW-1185">Reference proteome</keyword>
<keyword evidence="1" id="KW-0472">Membrane</keyword>
<organism evidence="2 3">
    <name type="scientific">Thalassotalea profundi</name>
    <dbReference type="NCBI Taxonomy" id="2036687"/>
    <lineage>
        <taxon>Bacteria</taxon>
        <taxon>Pseudomonadati</taxon>
        <taxon>Pseudomonadota</taxon>
        <taxon>Gammaproteobacteria</taxon>
        <taxon>Alteromonadales</taxon>
        <taxon>Colwelliaceae</taxon>
        <taxon>Thalassotalea</taxon>
    </lineage>
</organism>
<sequence length="218" mass="25024">MEAENCKQIISALLKYEPWLIALAGALFTICSVYFGHWLSLRMHNKRADALEVGFDNEIRLLKEYFQAWLKDLVDEFENPVRSSYSGFTPVDMSCIDSLVVELIAANRLLTKDQRSLILNLKSKINGIPKKDHQRDEATTWYDQKEAFNVPTPCTARLIIDTVEIISYLSRYIDSGKKFSLEDDSQWEDHASLAFSEAGIEYKQELWGRVIVHGPENS</sequence>
<dbReference type="Proteomes" id="UP000626370">
    <property type="component" value="Unassembled WGS sequence"/>
</dbReference>
<comment type="caution">
    <text evidence="2">The sequence shown here is derived from an EMBL/GenBank/DDBJ whole genome shotgun (WGS) entry which is preliminary data.</text>
</comment>
<protein>
    <recommendedName>
        <fullName evidence="4">DUF2939 domain-containing protein</fullName>
    </recommendedName>
</protein>
<feature type="transmembrane region" description="Helical" evidence="1">
    <location>
        <begin position="19"/>
        <end position="39"/>
    </location>
</feature>
<gene>
    <name evidence="2" type="ORF">GCM10011501_35340</name>
</gene>
<name>A0ABQ3J6M6_9GAMM</name>
<proteinExistence type="predicted"/>